<dbReference type="InterPro" id="IPR048338">
    <property type="entry name" value="Mediator_Med16"/>
</dbReference>
<evidence type="ECO:0000313" key="12">
    <source>
        <dbReference type="Proteomes" id="UP000799441"/>
    </source>
</evidence>
<organism evidence="11 12">
    <name type="scientific">Polychaeton citri CBS 116435</name>
    <dbReference type="NCBI Taxonomy" id="1314669"/>
    <lineage>
        <taxon>Eukaryota</taxon>
        <taxon>Fungi</taxon>
        <taxon>Dikarya</taxon>
        <taxon>Ascomycota</taxon>
        <taxon>Pezizomycotina</taxon>
        <taxon>Dothideomycetes</taxon>
        <taxon>Dothideomycetidae</taxon>
        <taxon>Capnodiales</taxon>
        <taxon>Capnodiaceae</taxon>
        <taxon>Polychaeton</taxon>
    </lineage>
</organism>
<comment type="subunit">
    <text evidence="9">Component of the Mediator complex.</text>
</comment>
<evidence type="ECO:0000256" key="5">
    <source>
        <dbReference type="ARBA" id="ARBA00023159"/>
    </source>
</evidence>
<dbReference type="PANTHER" id="PTHR13224">
    <property type="entry name" value="THYROID HORMONE RECEPTOR-ASSOCIATED PROTEIN-RELATED"/>
    <property type="match status" value="1"/>
</dbReference>
<evidence type="ECO:0000313" key="11">
    <source>
        <dbReference type="EMBL" id="KAF2722726.1"/>
    </source>
</evidence>
<sequence>MLDNMDDLFGEDATQALGAGNLSADNLNIGIPSAPQKPLPPKLVQRIIEMQTSGCNTKLAWPIAGAITQISNNGRTVHFYVMDRNVRSNSYALKGPLSHTCETQEDAEPFVHIHCSTLGLDLAVFDAVGGIHLFSMNGGLGRMYPAVGPYAEHEGPRTALDRVVGTHWLPVFPTEFRGPWISPATRQEGSDQWTTRMNIREAHRKVHHPAESRTGVLYVTSNGKLHLTYQQEGYGWATTTTELETFSSSEELLSHAAFGDDNQNLLLVTHDRSQRMKLYSISINWNATQDTRRPGMSLMTVRPELELGHLTALERIFPQQADGAKLTILKIVPAVPDAAEPPVSTFATVVAVFAQVSMTAGLSTDPTQPQQDSFSIIARWHIETTTPTLHESFSKLKGSKSTNANAGTKTILRRQPDTVSNKMILSLESQFFDTVIACGNSDGTIDFRDRYMLNTIDGFGDNDTVSSLPYNGFEHSQIEHSVHLAMSPDGSVLAYQLPYDKLQSKLMQQRAGWQTMEDGVIDTKGFVAASVVCLARQYAILSCGNCATDEILALLPSNLAIPMRHLFVRQVIRIISRNPDYSLLEPQKQQMQVLKEPLLPRALSAQLVLGTHPITGDRTLTGQIAWAILNLKLTCTALAQSVSRTEAGRFETWLTLRGIAKWALDLHIYIMDNLLSVWRKHIKTGSKSAKASFESHLATTESAALHLLLCSSSRSFLRFQTMYLPKYFMSIPACLPRAQSVAQRQQLQDTFEYAEAAPVKFNIFGQVLQEVDAAVRKAYIEGKVDGPRRMEAEIAMLTEGALPNELNSVLNQLMANTLPKASESVDLAKLFFADTSWLDLKGTAAASGRQSFDVLKKIPLRSGLRLRFCRRCASVMEDISSERLREMPAWVTSAHRHCVCTNYWVLA</sequence>
<name>A0A9P4QD65_9PEZI</name>
<dbReference type="OrthoDB" id="4139168at2759"/>
<accession>A0A9P4QD65</accession>
<dbReference type="GO" id="GO:0016592">
    <property type="term" value="C:mediator complex"/>
    <property type="evidence" value="ECO:0007669"/>
    <property type="project" value="InterPro"/>
</dbReference>
<comment type="subcellular location">
    <subcellularLocation>
        <location evidence="1 9">Nucleus</location>
    </subcellularLocation>
</comment>
<protein>
    <recommendedName>
        <fullName evidence="3 9">Mediator of RNA polymerase II transcription subunit 16</fullName>
    </recommendedName>
    <alternativeName>
        <fullName evidence="8 9">Mediator complex subunit 16</fullName>
    </alternativeName>
</protein>
<gene>
    <name evidence="9" type="primary">MED16</name>
    <name evidence="11" type="ORF">K431DRAFT_221355</name>
</gene>
<feature type="domain" description="Mediator complex subunit Med16 N-terminal" evidence="10">
    <location>
        <begin position="184"/>
        <end position="476"/>
    </location>
</feature>
<comment type="caution">
    <text evidence="11">The sequence shown here is derived from an EMBL/GenBank/DDBJ whole genome shotgun (WGS) entry which is preliminary data.</text>
</comment>
<dbReference type="Proteomes" id="UP000799441">
    <property type="component" value="Unassembled WGS sequence"/>
</dbReference>
<evidence type="ECO:0000256" key="3">
    <source>
        <dbReference type="ARBA" id="ARBA00019614"/>
    </source>
</evidence>
<evidence type="ECO:0000256" key="6">
    <source>
        <dbReference type="ARBA" id="ARBA00023163"/>
    </source>
</evidence>
<keyword evidence="12" id="KW-1185">Reference proteome</keyword>
<evidence type="ECO:0000256" key="1">
    <source>
        <dbReference type="ARBA" id="ARBA00004123"/>
    </source>
</evidence>
<dbReference type="GO" id="GO:0045893">
    <property type="term" value="P:positive regulation of DNA-templated transcription"/>
    <property type="evidence" value="ECO:0007669"/>
    <property type="project" value="TreeGrafter"/>
</dbReference>
<dbReference type="Pfam" id="PF11635">
    <property type="entry name" value="Med16_N"/>
    <property type="match status" value="1"/>
</dbReference>
<evidence type="ECO:0000256" key="2">
    <source>
        <dbReference type="ARBA" id="ARBA00006543"/>
    </source>
</evidence>
<evidence type="ECO:0000256" key="7">
    <source>
        <dbReference type="ARBA" id="ARBA00023242"/>
    </source>
</evidence>
<keyword evidence="7 9" id="KW-0539">Nucleus</keyword>
<comment type="function">
    <text evidence="9">Component of the Mediator complex, a coactivator involved in the regulated transcription of nearly all RNA polymerase II-dependent genes. Mediator functions as a bridge to convey information from gene-specific regulatory proteins to the basal RNA polymerase II transcription machinery. Mediator is recruited to promoters by direct interactions with regulatory proteins and serves as a scaffold for the assembly of a functional preinitiation complex with RNA polymerase II and the general transcription factors.</text>
</comment>
<dbReference type="PANTHER" id="PTHR13224:SF6">
    <property type="entry name" value="MEDIATOR OF RNA POLYMERASE II TRANSCRIPTION SUBUNIT 16"/>
    <property type="match status" value="1"/>
</dbReference>
<proteinExistence type="inferred from homology"/>
<evidence type="ECO:0000256" key="8">
    <source>
        <dbReference type="ARBA" id="ARBA00032015"/>
    </source>
</evidence>
<keyword evidence="4 9" id="KW-0805">Transcription regulation</keyword>
<dbReference type="InterPro" id="IPR021665">
    <property type="entry name" value="Mediator_Med16_N"/>
</dbReference>
<evidence type="ECO:0000259" key="10">
    <source>
        <dbReference type="Pfam" id="PF11635"/>
    </source>
</evidence>
<reference evidence="11" key="1">
    <citation type="journal article" date="2020" name="Stud. Mycol.">
        <title>101 Dothideomycetes genomes: a test case for predicting lifestyles and emergence of pathogens.</title>
        <authorList>
            <person name="Haridas S."/>
            <person name="Albert R."/>
            <person name="Binder M."/>
            <person name="Bloem J."/>
            <person name="Labutti K."/>
            <person name="Salamov A."/>
            <person name="Andreopoulos B."/>
            <person name="Baker S."/>
            <person name="Barry K."/>
            <person name="Bills G."/>
            <person name="Bluhm B."/>
            <person name="Cannon C."/>
            <person name="Castanera R."/>
            <person name="Culley D."/>
            <person name="Daum C."/>
            <person name="Ezra D."/>
            <person name="Gonzalez J."/>
            <person name="Henrissat B."/>
            <person name="Kuo A."/>
            <person name="Liang C."/>
            <person name="Lipzen A."/>
            <person name="Lutzoni F."/>
            <person name="Magnuson J."/>
            <person name="Mondo S."/>
            <person name="Nolan M."/>
            <person name="Ohm R."/>
            <person name="Pangilinan J."/>
            <person name="Park H.-J."/>
            <person name="Ramirez L."/>
            <person name="Alfaro M."/>
            <person name="Sun H."/>
            <person name="Tritt A."/>
            <person name="Yoshinaga Y."/>
            <person name="Zwiers L.-H."/>
            <person name="Turgeon B."/>
            <person name="Goodwin S."/>
            <person name="Spatafora J."/>
            <person name="Crous P."/>
            <person name="Grigoriev I."/>
        </authorList>
    </citation>
    <scope>NUCLEOTIDE SEQUENCE</scope>
    <source>
        <strain evidence="11">CBS 116435</strain>
    </source>
</reference>
<dbReference type="EMBL" id="MU003780">
    <property type="protein sequence ID" value="KAF2722726.1"/>
    <property type="molecule type" value="Genomic_DNA"/>
</dbReference>
<keyword evidence="6 9" id="KW-0804">Transcription</keyword>
<evidence type="ECO:0000256" key="9">
    <source>
        <dbReference type="RuleBase" id="RU364149"/>
    </source>
</evidence>
<keyword evidence="5 9" id="KW-0010">Activator</keyword>
<dbReference type="AlphaFoldDB" id="A0A9P4QD65"/>
<evidence type="ECO:0000256" key="4">
    <source>
        <dbReference type="ARBA" id="ARBA00023015"/>
    </source>
</evidence>
<comment type="similarity">
    <text evidence="2 9">Belongs to the Mediator complex subunit 16 family.</text>
</comment>